<evidence type="ECO:0000313" key="2">
    <source>
        <dbReference type="EnsemblMetazoa" id="GPPI030736-PA"/>
    </source>
</evidence>
<keyword evidence="3" id="KW-1185">Reference proteome</keyword>
<evidence type="ECO:0000313" key="3">
    <source>
        <dbReference type="Proteomes" id="UP000092460"/>
    </source>
</evidence>
<organism evidence="2 3">
    <name type="scientific">Glossina palpalis gambiensis</name>
    <dbReference type="NCBI Taxonomy" id="67801"/>
    <lineage>
        <taxon>Eukaryota</taxon>
        <taxon>Metazoa</taxon>
        <taxon>Ecdysozoa</taxon>
        <taxon>Arthropoda</taxon>
        <taxon>Hexapoda</taxon>
        <taxon>Insecta</taxon>
        <taxon>Pterygota</taxon>
        <taxon>Neoptera</taxon>
        <taxon>Endopterygota</taxon>
        <taxon>Diptera</taxon>
        <taxon>Brachycera</taxon>
        <taxon>Muscomorpha</taxon>
        <taxon>Hippoboscoidea</taxon>
        <taxon>Glossinidae</taxon>
        <taxon>Glossina</taxon>
    </lineage>
</organism>
<dbReference type="EMBL" id="JXJN01014671">
    <property type="status" value="NOT_ANNOTATED_CDS"/>
    <property type="molecule type" value="Genomic_DNA"/>
</dbReference>
<proteinExistence type="predicted"/>
<name>A0A1B0BHZ6_9MUSC</name>
<feature type="chain" id="PRO_5008404904" evidence="1">
    <location>
        <begin position="20"/>
        <end position="74"/>
    </location>
</feature>
<reference evidence="3" key="1">
    <citation type="submission" date="2015-01" db="EMBL/GenBank/DDBJ databases">
        <authorList>
            <person name="Aksoy S."/>
            <person name="Warren W."/>
            <person name="Wilson R.K."/>
        </authorList>
    </citation>
    <scope>NUCLEOTIDE SEQUENCE [LARGE SCALE GENOMIC DNA]</scope>
    <source>
        <strain evidence="3">IAEA</strain>
    </source>
</reference>
<accession>A0A1B0BHZ6</accession>
<feature type="signal peptide" evidence="1">
    <location>
        <begin position="1"/>
        <end position="19"/>
    </location>
</feature>
<evidence type="ECO:0000256" key="1">
    <source>
        <dbReference type="SAM" id="SignalP"/>
    </source>
</evidence>
<dbReference type="AlphaFoldDB" id="A0A1B0BHZ6"/>
<dbReference type="VEuPathDB" id="VectorBase:GPPI030736"/>
<dbReference type="Proteomes" id="UP000092460">
    <property type="component" value="Unassembled WGS sequence"/>
</dbReference>
<protein>
    <submittedName>
        <fullName evidence="2">Uncharacterized protein</fullName>
    </submittedName>
</protein>
<dbReference type="EnsemblMetazoa" id="GPPI030736-RA">
    <property type="protein sequence ID" value="GPPI030736-PA"/>
    <property type="gene ID" value="GPPI030736"/>
</dbReference>
<reference evidence="2" key="2">
    <citation type="submission" date="2020-05" db="UniProtKB">
        <authorList>
            <consortium name="EnsemblMetazoa"/>
        </authorList>
    </citation>
    <scope>IDENTIFICATION</scope>
    <source>
        <strain evidence="2">IAEA</strain>
    </source>
</reference>
<keyword evidence="1" id="KW-0732">Signal</keyword>
<sequence length="74" mass="8609">MILSPLAICLGCLSDLVWLGDLLQLDDLRILYFALHILRLYLLAAEQHHRAILLIFLPNNFTHKLREDFILLNV</sequence>